<name>A0AC34PX70_9BILA</name>
<evidence type="ECO:0000313" key="1">
    <source>
        <dbReference type="Proteomes" id="UP000887576"/>
    </source>
</evidence>
<protein>
    <submittedName>
        <fullName evidence="2">CTCK domain-containing protein</fullName>
    </submittedName>
</protein>
<organism evidence="1 2">
    <name type="scientific">Panagrolaimus sp. JU765</name>
    <dbReference type="NCBI Taxonomy" id="591449"/>
    <lineage>
        <taxon>Eukaryota</taxon>
        <taxon>Metazoa</taxon>
        <taxon>Ecdysozoa</taxon>
        <taxon>Nematoda</taxon>
        <taxon>Chromadorea</taxon>
        <taxon>Rhabditida</taxon>
        <taxon>Tylenchina</taxon>
        <taxon>Panagrolaimomorpha</taxon>
        <taxon>Panagrolaimoidea</taxon>
        <taxon>Panagrolaimidae</taxon>
        <taxon>Panagrolaimus</taxon>
    </lineage>
</organism>
<evidence type="ECO:0000313" key="2">
    <source>
        <dbReference type="WBParaSite" id="JU765_v2.g10851.t1"/>
    </source>
</evidence>
<accession>A0AC34PX70</accession>
<dbReference type="Proteomes" id="UP000887576">
    <property type="component" value="Unplaced"/>
</dbReference>
<dbReference type="WBParaSite" id="JU765_v2.g10851.t1">
    <property type="protein sequence ID" value="JU765_v2.g10851.t1"/>
    <property type="gene ID" value="JU765_v2.g10851"/>
</dbReference>
<reference evidence="2" key="1">
    <citation type="submission" date="2022-11" db="UniProtKB">
        <authorList>
            <consortium name="WormBaseParasite"/>
        </authorList>
    </citation>
    <scope>IDENTIFICATION</scope>
</reference>
<proteinExistence type="predicted"/>
<sequence>MEPPRQSATRQGSSAQSDPNSGQLSSIMPVLMLLSAFKCPRFLPQNVLFALICVSLFFSTGYCGTLKPSCRVVGHEELIDVAGCDLVVVKVNKCQGYCTSFSFFHPIDNNKLTMLAKCCRMTEVKKVSVNLTCKEGDREIVIPSAVGCSCFDCGVDRL</sequence>